<name>A0ABT2P3G9_9GAMM</name>
<dbReference type="Gene3D" id="3.30.310.70">
    <property type="entry name" value="TT1751-like domain"/>
    <property type="match status" value="1"/>
</dbReference>
<organism evidence="3 4">
    <name type="scientific">Shewanella phaeophyticola</name>
    <dbReference type="NCBI Taxonomy" id="2978345"/>
    <lineage>
        <taxon>Bacteria</taxon>
        <taxon>Pseudomonadati</taxon>
        <taxon>Pseudomonadota</taxon>
        <taxon>Gammaproteobacteria</taxon>
        <taxon>Alteromonadales</taxon>
        <taxon>Shewanellaceae</taxon>
        <taxon>Shewanella</taxon>
    </lineage>
</organism>
<dbReference type="Proteomes" id="UP001431192">
    <property type="component" value="Unassembled WGS sequence"/>
</dbReference>
<dbReference type="CDD" id="cd14797">
    <property type="entry name" value="DUF302"/>
    <property type="match status" value="1"/>
</dbReference>
<evidence type="ECO:0000313" key="3">
    <source>
        <dbReference type="EMBL" id="MCT8986479.1"/>
    </source>
</evidence>
<evidence type="ECO:0000313" key="4">
    <source>
        <dbReference type="Proteomes" id="UP001431192"/>
    </source>
</evidence>
<protein>
    <submittedName>
        <fullName evidence="3">DUF302 domain-containing protein</fullName>
    </submittedName>
</protein>
<feature type="signal peptide" evidence="1">
    <location>
        <begin position="1"/>
        <end position="20"/>
    </location>
</feature>
<feature type="domain" description="DUF302" evidence="2">
    <location>
        <begin position="61"/>
        <end position="123"/>
    </location>
</feature>
<feature type="chain" id="PRO_5047097291" evidence="1">
    <location>
        <begin position="21"/>
        <end position="158"/>
    </location>
</feature>
<keyword evidence="4" id="KW-1185">Reference proteome</keyword>
<evidence type="ECO:0000256" key="1">
    <source>
        <dbReference type="SAM" id="SignalP"/>
    </source>
</evidence>
<sequence length="158" mass="17502">MIKNLSLAITLFFTSTSVFTSTAVSAVDSLITHQSQYSPKVTADRFESIIRNKGFTVFARIDHQKNAEGVELSLPATEVIMFGNPKIGTQLMQCNQQVAIDLPQKVLITEDAHNKVWLSYNNPQYLKQRHDIKGCDAVLDKISNVLESLSKAATTSSK</sequence>
<dbReference type="Pfam" id="PF03625">
    <property type="entry name" value="DUF302"/>
    <property type="match status" value="1"/>
</dbReference>
<evidence type="ECO:0000259" key="2">
    <source>
        <dbReference type="Pfam" id="PF03625"/>
    </source>
</evidence>
<dbReference type="PANTHER" id="PTHR38342:SF2">
    <property type="entry name" value="INNER MEMBRANE OR EXPORTED"/>
    <property type="match status" value="1"/>
</dbReference>
<comment type="caution">
    <text evidence="3">The sequence shown here is derived from an EMBL/GenBank/DDBJ whole genome shotgun (WGS) entry which is preliminary data.</text>
</comment>
<proteinExistence type="predicted"/>
<keyword evidence="1" id="KW-0732">Signal</keyword>
<dbReference type="InterPro" id="IPR005180">
    <property type="entry name" value="DUF302"/>
</dbReference>
<accession>A0ABT2P3G9</accession>
<dbReference type="SUPFAM" id="SSF103247">
    <property type="entry name" value="TT1751-like"/>
    <property type="match status" value="1"/>
</dbReference>
<dbReference type="RefSeq" id="WP_261732875.1">
    <property type="nucleotide sequence ID" value="NZ_JAODOQ010000001.1"/>
</dbReference>
<dbReference type="InterPro" id="IPR035923">
    <property type="entry name" value="TT1751-like_sf"/>
</dbReference>
<gene>
    <name evidence="3" type="ORF">N4T56_08290</name>
</gene>
<dbReference type="PANTHER" id="PTHR38342">
    <property type="entry name" value="SLR5037 PROTEIN"/>
    <property type="match status" value="1"/>
</dbReference>
<reference evidence="3" key="1">
    <citation type="submission" date="2022-09" db="EMBL/GenBank/DDBJ databases">
        <title>Shewanella sp. KJ10-1 sp.nov, isolated from marine algae.</title>
        <authorList>
            <person name="Butt M."/>
            <person name="Lee J.K."/>
            <person name="Kim J.M."/>
            <person name="Choi D.G."/>
        </authorList>
    </citation>
    <scope>NUCLEOTIDE SEQUENCE</scope>
    <source>
        <strain evidence="3">KJ10-1</strain>
    </source>
</reference>
<dbReference type="EMBL" id="JAODOQ010000001">
    <property type="protein sequence ID" value="MCT8986479.1"/>
    <property type="molecule type" value="Genomic_DNA"/>
</dbReference>